<proteinExistence type="predicted"/>
<name>A0A8D8VVR9_9HEMI</name>
<dbReference type="EMBL" id="HBUF01093774">
    <property type="protein sequence ID" value="CAG6636348.1"/>
    <property type="molecule type" value="Transcribed_RNA"/>
</dbReference>
<reference evidence="1" key="1">
    <citation type="submission" date="2021-05" db="EMBL/GenBank/DDBJ databases">
        <authorList>
            <person name="Alioto T."/>
            <person name="Alioto T."/>
            <person name="Gomez Garrido J."/>
        </authorList>
    </citation>
    <scope>NUCLEOTIDE SEQUENCE</scope>
</reference>
<evidence type="ECO:0000313" key="1">
    <source>
        <dbReference type="EMBL" id="CAG6636348.1"/>
    </source>
</evidence>
<dbReference type="AlphaFoldDB" id="A0A8D8VVR9"/>
<protein>
    <submittedName>
        <fullName evidence="1">Uncharacterized protein</fullName>
    </submittedName>
</protein>
<sequence>MVYLLVHILHTVIPTHVVTVVLNNMALIFSGDFEIYKICKSEHSRRFASLCFLENCQTLNSDLWKLIPARYHIIVSRYVSVVSLWNYLHRSIRTPKLSDNTKLPKDLRTH</sequence>
<organism evidence="1">
    <name type="scientific">Cacopsylla melanoneura</name>
    <dbReference type="NCBI Taxonomy" id="428564"/>
    <lineage>
        <taxon>Eukaryota</taxon>
        <taxon>Metazoa</taxon>
        <taxon>Ecdysozoa</taxon>
        <taxon>Arthropoda</taxon>
        <taxon>Hexapoda</taxon>
        <taxon>Insecta</taxon>
        <taxon>Pterygota</taxon>
        <taxon>Neoptera</taxon>
        <taxon>Paraneoptera</taxon>
        <taxon>Hemiptera</taxon>
        <taxon>Sternorrhyncha</taxon>
        <taxon>Psylloidea</taxon>
        <taxon>Psyllidae</taxon>
        <taxon>Psyllinae</taxon>
        <taxon>Cacopsylla</taxon>
    </lineage>
</organism>
<accession>A0A8D8VVR9</accession>